<keyword evidence="1" id="KW-0472">Membrane</keyword>
<keyword evidence="3" id="KW-1185">Reference proteome</keyword>
<protein>
    <submittedName>
        <fullName evidence="2">Phage holin family protein</fullName>
    </submittedName>
</protein>
<gene>
    <name evidence="2" type="ORF">WJU16_13295</name>
</gene>
<keyword evidence="1" id="KW-1133">Transmembrane helix</keyword>
<name>A0ABZ2YH00_9BACT</name>
<feature type="transmembrane region" description="Helical" evidence="1">
    <location>
        <begin position="30"/>
        <end position="47"/>
    </location>
</feature>
<keyword evidence="1" id="KW-0812">Transmembrane</keyword>
<dbReference type="PANTHER" id="PTHR37309:SF1">
    <property type="entry name" value="SLR0284 PROTEIN"/>
    <property type="match status" value="1"/>
</dbReference>
<evidence type="ECO:0000256" key="1">
    <source>
        <dbReference type="SAM" id="Phobius"/>
    </source>
</evidence>
<feature type="transmembrane region" description="Helical" evidence="1">
    <location>
        <begin position="90"/>
        <end position="111"/>
    </location>
</feature>
<sequence>MLGILIRLLVTALAALLTAYLLPGVKLQDFTTALVLAIVLGLLNLIVKPILVILTLPVTMVTLGLFLLVINALIVLWASSLVKGFKVDNFWWALLFSVVLSIISSFMMSLGPEDRVD</sequence>
<evidence type="ECO:0000313" key="2">
    <source>
        <dbReference type="EMBL" id="WZN38978.1"/>
    </source>
</evidence>
<evidence type="ECO:0000313" key="3">
    <source>
        <dbReference type="Proteomes" id="UP001485459"/>
    </source>
</evidence>
<dbReference type="RefSeq" id="WP_341833987.1">
    <property type="nucleotide sequence ID" value="NZ_CP149822.1"/>
</dbReference>
<dbReference type="Proteomes" id="UP001485459">
    <property type="component" value="Chromosome"/>
</dbReference>
<reference evidence="3" key="1">
    <citation type="submission" date="2024-03" db="EMBL/GenBank/DDBJ databases">
        <title>Chitinophaga horti sp. nov., isolated from garden soil.</title>
        <authorList>
            <person name="Lee D.S."/>
            <person name="Han D.M."/>
            <person name="Baek J.H."/>
            <person name="Choi D.G."/>
            <person name="Jeon J.H."/>
            <person name="Jeon C.O."/>
        </authorList>
    </citation>
    <scope>NUCLEOTIDE SEQUENCE [LARGE SCALE GENOMIC DNA]</scope>
    <source>
        <strain evidence="3">GPA1</strain>
    </source>
</reference>
<organism evidence="2 3">
    <name type="scientific">Chitinophaga pollutisoli</name>
    <dbReference type="NCBI Taxonomy" id="3133966"/>
    <lineage>
        <taxon>Bacteria</taxon>
        <taxon>Pseudomonadati</taxon>
        <taxon>Bacteroidota</taxon>
        <taxon>Chitinophagia</taxon>
        <taxon>Chitinophagales</taxon>
        <taxon>Chitinophagaceae</taxon>
        <taxon>Chitinophaga</taxon>
    </lineage>
</organism>
<dbReference type="InterPro" id="IPR007165">
    <property type="entry name" value="Phage_holin_4_2"/>
</dbReference>
<dbReference type="EMBL" id="CP149822">
    <property type="protein sequence ID" value="WZN38978.1"/>
    <property type="molecule type" value="Genomic_DNA"/>
</dbReference>
<accession>A0ABZ2YH00</accession>
<dbReference type="PANTHER" id="PTHR37309">
    <property type="entry name" value="SLR0284 PROTEIN"/>
    <property type="match status" value="1"/>
</dbReference>
<dbReference type="Pfam" id="PF04020">
    <property type="entry name" value="Phage_holin_4_2"/>
    <property type="match status" value="1"/>
</dbReference>
<feature type="transmembrane region" description="Helical" evidence="1">
    <location>
        <begin position="54"/>
        <end position="78"/>
    </location>
</feature>
<proteinExistence type="predicted"/>